<gene>
    <name evidence="6" type="ORF">C8Q71DRAFT_524267</name>
</gene>
<comment type="caution">
    <text evidence="6">The sequence shown here is derived from an EMBL/GenBank/DDBJ whole genome shotgun (WGS) entry which is preliminary data.</text>
</comment>
<dbReference type="GeneID" id="71999853"/>
<evidence type="ECO:0000256" key="2">
    <source>
        <dbReference type="ARBA" id="ARBA00022771"/>
    </source>
</evidence>
<dbReference type="Gene3D" id="6.10.140.2220">
    <property type="match status" value="1"/>
</dbReference>
<proteinExistence type="predicted"/>
<reference evidence="6 7" key="1">
    <citation type="journal article" date="2021" name="Environ. Microbiol.">
        <title>Gene family expansions and transcriptome signatures uncover fungal adaptations to wood decay.</title>
        <authorList>
            <person name="Hage H."/>
            <person name="Miyauchi S."/>
            <person name="Viragh M."/>
            <person name="Drula E."/>
            <person name="Min B."/>
            <person name="Chaduli D."/>
            <person name="Navarro D."/>
            <person name="Favel A."/>
            <person name="Norest M."/>
            <person name="Lesage-Meessen L."/>
            <person name="Balint B."/>
            <person name="Merenyi Z."/>
            <person name="de Eugenio L."/>
            <person name="Morin E."/>
            <person name="Martinez A.T."/>
            <person name="Baldrian P."/>
            <person name="Stursova M."/>
            <person name="Martinez M.J."/>
            <person name="Novotny C."/>
            <person name="Magnuson J.K."/>
            <person name="Spatafora J.W."/>
            <person name="Maurice S."/>
            <person name="Pangilinan J."/>
            <person name="Andreopoulos W."/>
            <person name="LaButti K."/>
            <person name="Hundley H."/>
            <person name="Na H."/>
            <person name="Kuo A."/>
            <person name="Barry K."/>
            <person name="Lipzen A."/>
            <person name="Henrissat B."/>
            <person name="Riley R."/>
            <person name="Ahrendt S."/>
            <person name="Nagy L.G."/>
            <person name="Grigoriev I.V."/>
            <person name="Martin F."/>
            <person name="Rosso M.N."/>
        </authorList>
    </citation>
    <scope>NUCLEOTIDE SEQUENCE [LARGE SCALE GENOMIC DNA]</scope>
    <source>
        <strain evidence="6 7">CIRM-BRFM 1785</strain>
    </source>
</reference>
<accession>A0ABQ8KJR6</accession>
<protein>
    <recommendedName>
        <fullName evidence="5">MYND-type domain-containing protein</fullName>
    </recommendedName>
</protein>
<keyword evidence="1" id="KW-0479">Metal-binding</keyword>
<keyword evidence="3" id="KW-0862">Zinc</keyword>
<dbReference type="Pfam" id="PF01753">
    <property type="entry name" value="zf-MYND"/>
    <property type="match status" value="1"/>
</dbReference>
<dbReference type="Proteomes" id="UP000814176">
    <property type="component" value="Unassembled WGS sequence"/>
</dbReference>
<dbReference type="PROSITE" id="PS50865">
    <property type="entry name" value="ZF_MYND_2"/>
    <property type="match status" value="1"/>
</dbReference>
<evidence type="ECO:0000256" key="4">
    <source>
        <dbReference type="PROSITE-ProRule" id="PRU00134"/>
    </source>
</evidence>
<dbReference type="EMBL" id="JADCUA010000007">
    <property type="protein sequence ID" value="KAH9838336.1"/>
    <property type="molecule type" value="Genomic_DNA"/>
</dbReference>
<evidence type="ECO:0000256" key="3">
    <source>
        <dbReference type="ARBA" id="ARBA00022833"/>
    </source>
</evidence>
<evidence type="ECO:0000313" key="6">
    <source>
        <dbReference type="EMBL" id="KAH9838336.1"/>
    </source>
</evidence>
<feature type="domain" description="MYND-type" evidence="5">
    <location>
        <begin position="35"/>
        <end position="76"/>
    </location>
</feature>
<sequence>MPPPETEHILLAPLRGGHPHANAAGPHKDCARLQCAYCSKRQTDGVMMRRCAACKSDQYCDKQCQKAAWPVHKDICKMYQDFGVSPETLSKKDKEVLVALRVFHRKHLPIFAQAAGNCIRPYYYTPLCADPHAASKEREDVLVITLRPRPDAQHGARAEPRFYVTDAELQTVSFFPQGMRDGMRLRLHTLQQEQSRVQGPSICMFVVFALADTPHAQLAILVFPLNEEFLDKSNLIPWKEYLFFMVNEGILHSKVGEDNLVPSFCCILTSPCMYFMNLPFSRSITPCSLNHSELHSSLLPTTSSSNPIAAASREGIEDVLIVD</sequence>
<dbReference type="RefSeq" id="XP_047780251.1">
    <property type="nucleotide sequence ID" value="XM_047919121.1"/>
</dbReference>
<evidence type="ECO:0000313" key="7">
    <source>
        <dbReference type="Proteomes" id="UP000814176"/>
    </source>
</evidence>
<keyword evidence="2 4" id="KW-0863">Zinc-finger</keyword>
<evidence type="ECO:0000259" key="5">
    <source>
        <dbReference type="PROSITE" id="PS50865"/>
    </source>
</evidence>
<organism evidence="6 7">
    <name type="scientific">Rhodofomes roseus</name>
    <dbReference type="NCBI Taxonomy" id="34475"/>
    <lineage>
        <taxon>Eukaryota</taxon>
        <taxon>Fungi</taxon>
        <taxon>Dikarya</taxon>
        <taxon>Basidiomycota</taxon>
        <taxon>Agaricomycotina</taxon>
        <taxon>Agaricomycetes</taxon>
        <taxon>Polyporales</taxon>
        <taxon>Rhodofomes</taxon>
    </lineage>
</organism>
<dbReference type="InterPro" id="IPR002893">
    <property type="entry name" value="Znf_MYND"/>
</dbReference>
<dbReference type="SUPFAM" id="SSF144232">
    <property type="entry name" value="HIT/MYND zinc finger-like"/>
    <property type="match status" value="1"/>
</dbReference>
<evidence type="ECO:0000256" key="1">
    <source>
        <dbReference type="ARBA" id="ARBA00022723"/>
    </source>
</evidence>
<keyword evidence="7" id="KW-1185">Reference proteome</keyword>
<name>A0ABQ8KJR6_9APHY</name>